<evidence type="ECO:0008006" key="4">
    <source>
        <dbReference type="Google" id="ProtNLM"/>
    </source>
</evidence>
<dbReference type="SUPFAM" id="SSF51126">
    <property type="entry name" value="Pectin lyase-like"/>
    <property type="match status" value="1"/>
</dbReference>
<evidence type="ECO:0000256" key="1">
    <source>
        <dbReference type="SAM" id="SignalP"/>
    </source>
</evidence>
<dbReference type="EMBL" id="MCOG01000286">
    <property type="protein sequence ID" value="ORY20550.1"/>
    <property type="molecule type" value="Genomic_DNA"/>
</dbReference>
<keyword evidence="1" id="KW-0732">Signal</keyword>
<feature type="chain" id="PRO_5013028165" description="Right handed beta helix domain-containing protein" evidence="1">
    <location>
        <begin position="29"/>
        <end position="787"/>
    </location>
</feature>
<reference evidence="2 3" key="1">
    <citation type="submission" date="2016-08" db="EMBL/GenBank/DDBJ databases">
        <title>A Parts List for Fungal Cellulosomes Revealed by Comparative Genomics.</title>
        <authorList>
            <consortium name="DOE Joint Genome Institute"/>
            <person name="Haitjema C.H."/>
            <person name="Gilmore S.P."/>
            <person name="Henske J.K."/>
            <person name="Solomon K.V."/>
            <person name="De Groot R."/>
            <person name="Kuo A."/>
            <person name="Mondo S.J."/>
            <person name="Salamov A.A."/>
            <person name="Labutti K."/>
            <person name="Zhao Z."/>
            <person name="Chiniquy J."/>
            <person name="Barry K."/>
            <person name="Brewer H.M."/>
            <person name="Purvine S.O."/>
            <person name="Wright A.T."/>
            <person name="Boxma B."/>
            <person name="Van Alen T."/>
            <person name="Hackstein J.H."/>
            <person name="Baker S.E."/>
            <person name="Grigoriev I.V."/>
            <person name="O'Malley M.A."/>
        </authorList>
    </citation>
    <scope>NUCLEOTIDE SEQUENCE [LARGE SCALE GENOMIC DNA]</scope>
    <source>
        <strain evidence="2 3">G1</strain>
    </source>
</reference>
<protein>
    <recommendedName>
        <fullName evidence="4">Right handed beta helix domain-containing protein</fullName>
    </recommendedName>
</protein>
<dbReference type="Proteomes" id="UP000193920">
    <property type="component" value="Unassembled WGS sequence"/>
</dbReference>
<evidence type="ECO:0000313" key="2">
    <source>
        <dbReference type="EMBL" id="ORY20550.1"/>
    </source>
</evidence>
<name>A0A1Y2AE39_9FUNG</name>
<organism evidence="2 3">
    <name type="scientific">Neocallimastix californiae</name>
    <dbReference type="NCBI Taxonomy" id="1754190"/>
    <lineage>
        <taxon>Eukaryota</taxon>
        <taxon>Fungi</taxon>
        <taxon>Fungi incertae sedis</taxon>
        <taxon>Chytridiomycota</taxon>
        <taxon>Chytridiomycota incertae sedis</taxon>
        <taxon>Neocallimastigomycetes</taxon>
        <taxon>Neocallimastigales</taxon>
        <taxon>Neocallimastigaceae</taxon>
        <taxon>Neocallimastix</taxon>
    </lineage>
</organism>
<proteinExistence type="predicted"/>
<keyword evidence="3" id="KW-1185">Reference proteome</keyword>
<sequence>MNLLNYNSIPSLFYHLLLLLSTTHIINAYSVIIEDFESFENELKNSKTYNEVELIIAKNITIDHKIEIKSNKNVNISIIGASSNIYIDWNVYNKEIIDSDDYDTLKIYDANKVILENISIIGNVYFMNINNVIVNSYFSNGYMNIYYCDLSINDSIFKVSNDRALNVLVLNDSSGSIKNTIINASPKIKIAVDINRSKFTFNHVIIKGSFDKLEKLPIYHRALNLYSSNVQLNDIEIDNFGDISPNGFMIASNNSNFTIIDSSIHNGYSIDTVAISNLWKSEMVILNSKIYDIYSNYSVAFIGNGGNLRINTLEVYNDNNLTKYCNRKVRIGGSAIRTYNNGFTYVNNMFVHNMKINSVYLISEAGKFKGNNITINDIEVSHYGAPFTTYDTMGGLFNLENVFINNINHFESKRGSLLIWLESSSEIIIKNCIINGGYSTNELTKIIHYEGTNKTKMSISNAEFRDIFINDYFITYGIGNSLELNDINFINCKSNNGILNINSHSENLKINNIYVDGYNRNTTYLDFEKESNINFSSIFSLNKASYFMINNITIVNSSLYYGFYNKGNPTIDLLNSRFENNIIYNSILYIKDNIFSKFSIGNTEFISNIGKQGVILQNMSSKKIYTGSFKNCIFKNNKAMGNGGILFSITSLKTTTFDNCTVCFSQKKEYEPTFKPNILSDSENVLANGISFGGPFVTNPTKVLCNPIEPRSINSGDKINVNCSLLDDYNNVYDFQKELESANIKDFVFFKVTIENKKKKHYDKVGLKGKTIEYCWKNCMSDHIFGK</sequence>
<accession>A0A1Y2AE39</accession>
<comment type="caution">
    <text evidence="2">The sequence shown here is derived from an EMBL/GenBank/DDBJ whole genome shotgun (WGS) entry which is preliminary data.</text>
</comment>
<feature type="signal peptide" evidence="1">
    <location>
        <begin position="1"/>
        <end position="28"/>
    </location>
</feature>
<evidence type="ECO:0000313" key="3">
    <source>
        <dbReference type="Proteomes" id="UP000193920"/>
    </source>
</evidence>
<gene>
    <name evidence="2" type="ORF">LY90DRAFT_516683</name>
</gene>
<dbReference type="OrthoDB" id="10629951at2759"/>
<dbReference type="AlphaFoldDB" id="A0A1Y2AE39"/>
<dbReference type="InterPro" id="IPR011050">
    <property type="entry name" value="Pectin_lyase_fold/virulence"/>
</dbReference>